<proteinExistence type="predicted"/>
<keyword evidence="1" id="KW-0472">Membrane</keyword>
<evidence type="ECO:0000313" key="2">
    <source>
        <dbReference type="Ensembl" id="ENSLCNP00005022239.1"/>
    </source>
</evidence>
<evidence type="ECO:0000256" key="1">
    <source>
        <dbReference type="SAM" id="Phobius"/>
    </source>
</evidence>
<reference evidence="2" key="2">
    <citation type="submission" date="2025-09" db="UniProtKB">
        <authorList>
            <consortium name="Ensembl"/>
        </authorList>
    </citation>
    <scope>IDENTIFICATION</scope>
</reference>
<reference evidence="2" key="1">
    <citation type="submission" date="2025-08" db="UniProtKB">
        <authorList>
            <consortium name="Ensembl"/>
        </authorList>
    </citation>
    <scope>IDENTIFICATION</scope>
</reference>
<evidence type="ECO:0000313" key="3">
    <source>
        <dbReference type="Proteomes" id="UP000472241"/>
    </source>
</evidence>
<keyword evidence="3" id="KW-1185">Reference proteome</keyword>
<organism evidence="2 3">
    <name type="scientific">Lynx canadensis</name>
    <name type="common">Canada lynx</name>
    <name type="synonym">Felis canadensis</name>
    <dbReference type="NCBI Taxonomy" id="61383"/>
    <lineage>
        <taxon>Eukaryota</taxon>
        <taxon>Metazoa</taxon>
        <taxon>Chordata</taxon>
        <taxon>Craniata</taxon>
        <taxon>Vertebrata</taxon>
        <taxon>Euteleostomi</taxon>
        <taxon>Mammalia</taxon>
        <taxon>Eutheria</taxon>
        <taxon>Laurasiatheria</taxon>
        <taxon>Carnivora</taxon>
        <taxon>Feliformia</taxon>
        <taxon>Felidae</taxon>
        <taxon>Felinae</taxon>
        <taxon>Lynx</taxon>
    </lineage>
</organism>
<protein>
    <submittedName>
        <fullName evidence="2">Uncharacterized protein</fullName>
    </submittedName>
</protein>
<dbReference type="Ensembl" id="ENSLCNT00005024878.1">
    <property type="protein sequence ID" value="ENSLCNP00005022239.1"/>
    <property type="gene ID" value="ENSLCNG00005014490.1"/>
</dbReference>
<feature type="transmembrane region" description="Helical" evidence="1">
    <location>
        <begin position="59"/>
        <end position="77"/>
    </location>
</feature>
<feature type="transmembrane region" description="Helical" evidence="1">
    <location>
        <begin position="22"/>
        <end position="38"/>
    </location>
</feature>
<name>A0A667HR06_LYNCA</name>
<keyword evidence="1" id="KW-1133">Transmembrane helix</keyword>
<accession>A0A667HR06</accession>
<dbReference type="AlphaFoldDB" id="A0A667HR06"/>
<dbReference type="Proteomes" id="UP000472241">
    <property type="component" value="Unplaced"/>
</dbReference>
<sequence length="80" mass="9807">HTYLKLEKVFLFPLGKYKVRELLNYIIITFLIFFRNLRTVFQSGCTNLYSHQRHMRVPFSPYPCQYLLFLVFFYFSHSDV</sequence>
<keyword evidence="1" id="KW-0812">Transmembrane</keyword>